<protein>
    <submittedName>
        <fullName evidence="12">PTS galactitol transporter subunit IIC</fullName>
    </submittedName>
</protein>
<dbReference type="Proteomes" id="UP000216133">
    <property type="component" value="Unassembled WGS sequence"/>
</dbReference>
<dbReference type="InterPro" id="IPR004703">
    <property type="entry name" value="PTS_sugar-sp_permease"/>
</dbReference>
<dbReference type="NCBIfam" id="TIGR00827">
    <property type="entry name" value="EIIC-GAT"/>
    <property type="match status" value="1"/>
</dbReference>
<comment type="subcellular location">
    <subcellularLocation>
        <location evidence="1">Cell membrane</location>
        <topology evidence="1">Multi-pass membrane protein</topology>
    </subcellularLocation>
</comment>
<feature type="transmembrane region" description="Helical" evidence="9">
    <location>
        <begin position="89"/>
        <end position="111"/>
    </location>
</feature>
<reference evidence="13 14" key="1">
    <citation type="submission" date="2017-07" db="EMBL/GenBank/DDBJ databases">
        <title>Isolation and whole genome analysis of endospore-forming bacteria from heroin.</title>
        <authorList>
            <person name="Kalinowski J."/>
            <person name="Ahrens B."/>
            <person name="Al-Dilaimi A."/>
            <person name="Winkler A."/>
            <person name="Wibberg D."/>
            <person name="Schleenbecker U."/>
            <person name="Ruckert C."/>
            <person name="Wolfel R."/>
            <person name="Grass G."/>
        </authorList>
    </citation>
    <scope>NUCLEOTIDE SEQUENCE [LARGE SCALE GENOMIC DNA]</scope>
    <source>
        <strain evidence="12 13">7523-2</strain>
        <strain evidence="11 14">7539</strain>
    </source>
</reference>
<name>A0A268RUQ5_SHOCL</name>
<feature type="transmembrane region" description="Helical" evidence="9">
    <location>
        <begin position="176"/>
        <end position="196"/>
    </location>
</feature>
<dbReference type="EMBL" id="NPCC01000011">
    <property type="protein sequence ID" value="PAE89126.1"/>
    <property type="molecule type" value="Genomic_DNA"/>
</dbReference>
<proteinExistence type="predicted"/>
<dbReference type="Pfam" id="PF03611">
    <property type="entry name" value="EIIC-GAT"/>
    <property type="match status" value="1"/>
</dbReference>
<dbReference type="Proteomes" id="UP000216207">
    <property type="component" value="Unassembled WGS sequence"/>
</dbReference>
<feature type="transmembrane region" description="Helical" evidence="9">
    <location>
        <begin position="328"/>
        <end position="348"/>
    </location>
</feature>
<feature type="transmembrane region" description="Helical" evidence="9">
    <location>
        <begin position="6"/>
        <end position="27"/>
    </location>
</feature>
<comment type="caution">
    <text evidence="12">The sequence shown here is derived from an EMBL/GenBank/DDBJ whole genome shotgun (WGS) entry which is preliminary data.</text>
</comment>
<evidence type="ECO:0000256" key="5">
    <source>
        <dbReference type="ARBA" id="ARBA00022683"/>
    </source>
</evidence>
<organism evidence="12 13">
    <name type="scientific">Shouchella clausii</name>
    <name type="common">Alkalihalobacillus clausii</name>
    <dbReference type="NCBI Taxonomy" id="79880"/>
    <lineage>
        <taxon>Bacteria</taxon>
        <taxon>Bacillati</taxon>
        <taxon>Bacillota</taxon>
        <taxon>Bacilli</taxon>
        <taxon>Bacillales</taxon>
        <taxon>Bacillaceae</taxon>
        <taxon>Shouchella</taxon>
    </lineage>
</organism>
<keyword evidence="2" id="KW-0813">Transport</keyword>
<sequence>MNVLQYILDLGPAVMLPAVIFVLGLLLRQGIGKSLRSGITIGVGFVGITLVISLLTDNLGPAAQEMAERFNLGLSIVDVGWPGASPMAWASNIGTVAIPVAILVNVVMLLLKWTRVVNVDIWNIWHMAFAGAIVSTASGSFWLGVLGVVIYAAFAYKLGDWFAPIIHKYNGLEGISIPHGTGAIMAPIAVVTDAIIEKIPGLKNVNINSDKIENRLGPIGEPAIIGAILGTVIGALAGYEVSAILQLGIQMAAVMLLMPTVVKFIMEGLMPIAEAAREMLDKRFSGQDYYIGLDPALLLGNSQVVAASLIFVPLTLVIAILIPGNEVLPFGDLATIGFFISIAVGIHGGNLFRTLISGTLIMTMTIWIANMMVGVHTQLALNTGTISGGQVASLDQGGSPLQFIMTELTTWQNLLPLIVVTAIYGFCVVFTIVQHKRGKLLPAETDKN</sequence>
<feature type="transmembrane region" description="Helical" evidence="9">
    <location>
        <begin position="304"/>
        <end position="322"/>
    </location>
</feature>
<evidence type="ECO:0000256" key="4">
    <source>
        <dbReference type="ARBA" id="ARBA00022597"/>
    </source>
</evidence>
<dbReference type="PANTHER" id="PTHR37324:SF2">
    <property type="entry name" value="PTS SYSTEM GALACTITOL-SPECIFIC EIIC COMPONENT"/>
    <property type="match status" value="1"/>
</dbReference>
<keyword evidence="4" id="KW-0762">Sugar transport</keyword>
<feature type="transmembrane region" description="Helical" evidence="9">
    <location>
        <begin position="216"/>
        <end position="237"/>
    </location>
</feature>
<feature type="transmembrane region" description="Helical" evidence="9">
    <location>
        <begin position="243"/>
        <end position="262"/>
    </location>
</feature>
<dbReference type="RefSeq" id="WP_011248408.1">
    <property type="nucleotide sequence ID" value="NZ_BOQQ01000001.1"/>
</dbReference>
<evidence type="ECO:0000256" key="9">
    <source>
        <dbReference type="SAM" id="Phobius"/>
    </source>
</evidence>
<evidence type="ECO:0000313" key="13">
    <source>
        <dbReference type="Proteomes" id="UP000216133"/>
    </source>
</evidence>
<accession>A0A268RUQ5</accession>
<dbReference type="GO" id="GO:0009401">
    <property type="term" value="P:phosphoenolpyruvate-dependent sugar phosphotransferase system"/>
    <property type="evidence" value="ECO:0007669"/>
    <property type="project" value="UniProtKB-KW"/>
</dbReference>
<dbReference type="InterPro" id="IPR013853">
    <property type="entry name" value="EIIC-GAT"/>
</dbReference>
<evidence type="ECO:0000256" key="6">
    <source>
        <dbReference type="ARBA" id="ARBA00022692"/>
    </source>
</evidence>
<evidence type="ECO:0000313" key="12">
    <source>
        <dbReference type="EMBL" id="PAF23937.1"/>
    </source>
</evidence>
<dbReference type="GO" id="GO:0015577">
    <property type="term" value="F:galactitol transmembrane transporter activity"/>
    <property type="evidence" value="ECO:0007669"/>
    <property type="project" value="InterPro"/>
</dbReference>
<evidence type="ECO:0000313" key="14">
    <source>
        <dbReference type="Proteomes" id="UP000216207"/>
    </source>
</evidence>
<feature type="domain" description="PTS EIIC type-2" evidence="10">
    <location>
        <begin position="4"/>
        <end position="432"/>
    </location>
</feature>
<dbReference type="OMA" id="NIGMDCA"/>
<keyword evidence="7 9" id="KW-1133">Transmembrane helix</keyword>
<evidence type="ECO:0000259" key="10">
    <source>
        <dbReference type="PROSITE" id="PS51104"/>
    </source>
</evidence>
<evidence type="ECO:0000313" key="11">
    <source>
        <dbReference type="EMBL" id="PAE89126.1"/>
    </source>
</evidence>
<gene>
    <name evidence="12" type="ORF">CHH61_21260</name>
    <name evidence="11" type="ORF">CHH72_09810</name>
</gene>
<dbReference type="PANTHER" id="PTHR37324">
    <property type="entry name" value="PTS SYSTEM GALACTITOL-SPECIFIC EIIC COMPONENT"/>
    <property type="match status" value="1"/>
</dbReference>
<evidence type="ECO:0000256" key="8">
    <source>
        <dbReference type="ARBA" id="ARBA00023136"/>
    </source>
</evidence>
<dbReference type="PROSITE" id="PS51104">
    <property type="entry name" value="PTS_EIIC_TYPE_2"/>
    <property type="match status" value="1"/>
</dbReference>
<dbReference type="AlphaFoldDB" id="A0A268RUQ5"/>
<keyword evidence="8 9" id="KW-0472">Membrane</keyword>
<feature type="transmembrane region" description="Helical" evidence="9">
    <location>
        <begin position="414"/>
        <end position="433"/>
    </location>
</feature>
<dbReference type="GO" id="GO:0005886">
    <property type="term" value="C:plasma membrane"/>
    <property type="evidence" value="ECO:0007669"/>
    <property type="project" value="UniProtKB-SubCell"/>
</dbReference>
<feature type="transmembrane region" description="Helical" evidence="9">
    <location>
        <begin position="39"/>
        <end position="56"/>
    </location>
</feature>
<evidence type="ECO:0000256" key="3">
    <source>
        <dbReference type="ARBA" id="ARBA00022475"/>
    </source>
</evidence>
<dbReference type="InterPro" id="IPR013014">
    <property type="entry name" value="PTS_EIIC_2"/>
</dbReference>
<keyword evidence="6 9" id="KW-0812">Transmembrane</keyword>
<evidence type="ECO:0000256" key="2">
    <source>
        <dbReference type="ARBA" id="ARBA00022448"/>
    </source>
</evidence>
<evidence type="ECO:0000256" key="7">
    <source>
        <dbReference type="ARBA" id="ARBA00022989"/>
    </source>
</evidence>
<feature type="transmembrane region" description="Helical" evidence="9">
    <location>
        <begin position="123"/>
        <end position="156"/>
    </location>
</feature>
<dbReference type="EMBL" id="NPBS01000135">
    <property type="protein sequence ID" value="PAF23937.1"/>
    <property type="molecule type" value="Genomic_DNA"/>
</dbReference>
<dbReference type="PIRSF" id="PIRSF006304">
    <property type="entry name" value="GatC"/>
    <property type="match status" value="1"/>
</dbReference>
<feature type="transmembrane region" description="Helical" evidence="9">
    <location>
        <begin position="355"/>
        <end position="373"/>
    </location>
</feature>
<keyword evidence="5" id="KW-0598">Phosphotransferase system</keyword>
<evidence type="ECO:0000256" key="1">
    <source>
        <dbReference type="ARBA" id="ARBA00004651"/>
    </source>
</evidence>
<keyword evidence="3" id="KW-1003">Cell membrane</keyword>